<name>A0AAV2BF14_9ARAC</name>
<dbReference type="AlphaFoldDB" id="A0AAV2BF14"/>
<evidence type="ECO:0000256" key="9">
    <source>
        <dbReference type="ARBA" id="ARBA00023136"/>
    </source>
</evidence>
<evidence type="ECO:0000256" key="7">
    <source>
        <dbReference type="ARBA" id="ARBA00023053"/>
    </source>
</evidence>
<keyword evidence="8 12" id="KW-0406">Ion transport</keyword>
<keyword evidence="10 12" id="KW-0739">Sodium transport</keyword>
<evidence type="ECO:0000256" key="14">
    <source>
        <dbReference type="SAM" id="Phobius"/>
    </source>
</evidence>
<evidence type="ECO:0000256" key="8">
    <source>
        <dbReference type="ARBA" id="ARBA00023065"/>
    </source>
</evidence>
<evidence type="ECO:0000256" key="12">
    <source>
        <dbReference type="RuleBase" id="RU000679"/>
    </source>
</evidence>
<dbReference type="GO" id="GO:0005272">
    <property type="term" value="F:sodium channel activity"/>
    <property type="evidence" value="ECO:0007669"/>
    <property type="project" value="UniProtKB-KW"/>
</dbReference>
<evidence type="ECO:0000256" key="2">
    <source>
        <dbReference type="ARBA" id="ARBA00007193"/>
    </source>
</evidence>
<dbReference type="GO" id="GO:0016020">
    <property type="term" value="C:membrane"/>
    <property type="evidence" value="ECO:0007669"/>
    <property type="project" value="UniProtKB-SubCell"/>
</dbReference>
<comment type="similarity">
    <text evidence="2 12">Belongs to the amiloride-sensitive sodium channel (TC 1.A.6) family.</text>
</comment>
<evidence type="ECO:0000256" key="4">
    <source>
        <dbReference type="ARBA" id="ARBA00022461"/>
    </source>
</evidence>
<feature type="compositionally biased region" description="Basic and acidic residues" evidence="13">
    <location>
        <begin position="25"/>
        <end position="40"/>
    </location>
</feature>
<dbReference type="Proteomes" id="UP001497382">
    <property type="component" value="Unassembled WGS sequence"/>
</dbReference>
<evidence type="ECO:0000256" key="1">
    <source>
        <dbReference type="ARBA" id="ARBA00004141"/>
    </source>
</evidence>
<evidence type="ECO:0000256" key="10">
    <source>
        <dbReference type="ARBA" id="ARBA00023201"/>
    </source>
</evidence>
<feature type="compositionally biased region" description="Acidic residues" evidence="13">
    <location>
        <begin position="1"/>
        <end position="11"/>
    </location>
</feature>
<evidence type="ECO:0000256" key="6">
    <source>
        <dbReference type="ARBA" id="ARBA00022989"/>
    </source>
</evidence>
<feature type="transmembrane region" description="Helical" evidence="14">
    <location>
        <begin position="56"/>
        <end position="75"/>
    </location>
</feature>
<evidence type="ECO:0000313" key="15">
    <source>
        <dbReference type="EMBL" id="CAL1294512.1"/>
    </source>
</evidence>
<evidence type="ECO:0000256" key="3">
    <source>
        <dbReference type="ARBA" id="ARBA00022448"/>
    </source>
</evidence>
<reference evidence="15 16" key="1">
    <citation type="submission" date="2024-04" db="EMBL/GenBank/DDBJ databases">
        <authorList>
            <person name="Rising A."/>
            <person name="Reimegard J."/>
            <person name="Sonavane S."/>
            <person name="Akerstrom W."/>
            <person name="Nylinder S."/>
            <person name="Hedman E."/>
            <person name="Kallberg Y."/>
        </authorList>
    </citation>
    <scope>NUCLEOTIDE SEQUENCE [LARGE SCALE GENOMIC DNA]</scope>
</reference>
<evidence type="ECO:0000256" key="13">
    <source>
        <dbReference type="SAM" id="MobiDB-lite"/>
    </source>
</evidence>
<organism evidence="15 16">
    <name type="scientific">Larinioides sclopetarius</name>
    <dbReference type="NCBI Taxonomy" id="280406"/>
    <lineage>
        <taxon>Eukaryota</taxon>
        <taxon>Metazoa</taxon>
        <taxon>Ecdysozoa</taxon>
        <taxon>Arthropoda</taxon>
        <taxon>Chelicerata</taxon>
        <taxon>Arachnida</taxon>
        <taxon>Araneae</taxon>
        <taxon>Araneomorphae</taxon>
        <taxon>Entelegynae</taxon>
        <taxon>Araneoidea</taxon>
        <taxon>Araneidae</taxon>
        <taxon>Larinioides</taxon>
    </lineage>
</organism>
<keyword evidence="11 12" id="KW-0407">Ion channel</keyword>
<feature type="region of interest" description="Disordered" evidence="13">
    <location>
        <begin position="1"/>
        <end position="40"/>
    </location>
</feature>
<proteinExistence type="inferred from homology"/>
<keyword evidence="6 14" id="KW-1133">Transmembrane helix</keyword>
<keyword evidence="16" id="KW-1185">Reference proteome</keyword>
<keyword evidence="5 12" id="KW-0812">Transmembrane</keyword>
<comment type="subcellular location">
    <subcellularLocation>
        <location evidence="1">Membrane</location>
        <topology evidence="1">Multi-pass membrane protein</topology>
    </subcellularLocation>
</comment>
<gene>
    <name evidence="15" type="ORF">LARSCL_LOCUS18746</name>
</gene>
<evidence type="ECO:0000256" key="5">
    <source>
        <dbReference type="ARBA" id="ARBA00022692"/>
    </source>
</evidence>
<dbReference type="Pfam" id="PF00858">
    <property type="entry name" value="ASC"/>
    <property type="match status" value="1"/>
</dbReference>
<evidence type="ECO:0000313" key="16">
    <source>
        <dbReference type="Proteomes" id="UP001497382"/>
    </source>
</evidence>
<evidence type="ECO:0000256" key="11">
    <source>
        <dbReference type="ARBA" id="ARBA00023303"/>
    </source>
</evidence>
<accession>A0AAV2BF14</accession>
<protein>
    <submittedName>
        <fullName evidence="15">Uncharacterized protein</fullName>
    </submittedName>
</protein>
<keyword evidence="9 14" id="KW-0472">Membrane</keyword>
<keyword evidence="7" id="KW-0915">Sodium</keyword>
<keyword evidence="3 12" id="KW-0813">Transport</keyword>
<keyword evidence="4 12" id="KW-0894">Sodium channel</keyword>
<dbReference type="EMBL" id="CAXIEN010000347">
    <property type="protein sequence ID" value="CAL1294512.1"/>
    <property type="molecule type" value="Genomic_DNA"/>
</dbReference>
<dbReference type="InterPro" id="IPR001873">
    <property type="entry name" value="ENaC"/>
</dbReference>
<comment type="caution">
    <text evidence="15">The sequence shown here is derived from an EMBL/GenBank/DDBJ whole genome shotgun (WGS) entry which is preliminary data.</text>
</comment>
<sequence>MIENCEIDVDVDESKGISNTEETVNETKEDSIVQESKEPAKKKTGRRRVITKINLFAWKTFKNIVFLMCLSFLIIQSVEFCDIYYKYPTTIQTEITVSKEFKLPAITLCFKNT</sequence>